<comment type="caution">
    <text evidence="1">The sequence shown here is derived from an EMBL/GenBank/DDBJ whole genome shotgun (WGS) entry which is preliminary data.</text>
</comment>
<gene>
    <name evidence="1" type="ORF">RDB_LOCUS17689</name>
</gene>
<evidence type="ECO:0000313" key="2">
    <source>
        <dbReference type="Proteomes" id="UP000663853"/>
    </source>
</evidence>
<proteinExistence type="predicted"/>
<dbReference type="Pfam" id="PF13489">
    <property type="entry name" value="Methyltransf_23"/>
    <property type="match status" value="1"/>
</dbReference>
<organism evidence="1 2">
    <name type="scientific">Rhizoctonia solani</name>
    <dbReference type="NCBI Taxonomy" id="456999"/>
    <lineage>
        <taxon>Eukaryota</taxon>
        <taxon>Fungi</taxon>
        <taxon>Dikarya</taxon>
        <taxon>Basidiomycota</taxon>
        <taxon>Agaricomycotina</taxon>
        <taxon>Agaricomycetes</taxon>
        <taxon>Cantharellales</taxon>
        <taxon>Ceratobasidiaceae</taxon>
        <taxon>Rhizoctonia</taxon>
    </lineage>
</organism>
<dbReference type="CDD" id="cd02440">
    <property type="entry name" value="AdoMet_MTases"/>
    <property type="match status" value="1"/>
</dbReference>
<protein>
    <recommendedName>
        <fullName evidence="3">Methyltransferase domain-containing protein</fullName>
    </recommendedName>
</protein>
<dbReference type="InterPro" id="IPR052356">
    <property type="entry name" value="Thiol_S-MT"/>
</dbReference>
<dbReference type="PANTHER" id="PTHR45036">
    <property type="entry name" value="METHYLTRANSFERASE LIKE 7B"/>
    <property type="match status" value="1"/>
</dbReference>
<dbReference type="Proteomes" id="UP000663853">
    <property type="component" value="Unassembled WGS sequence"/>
</dbReference>
<reference evidence="1" key="1">
    <citation type="submission" date="2021-01" db="EMBL/GenBank/DDBJ databases">
        <authorList>
            <person name="Kaushik A."/>
        </authorList>
    </citation>
    <scope>NUCLEOTIDE SEQUENCE</scope>
    <source>
        <strain evidence="1">AG6-10EEA</strain>
    </source>
</reference>
<dbReference type="EMBL" id="CAJMXA010000313">
    <property type="protein sequence ID" value="CAE6425583.1"/>
    <property type="molecule type" value="Genomic_DNA"/>
</dbReference>
<dbReference type="SUPFAM" id="SSF53335">
    <property type="entry name" value="S-adenosyl-L-methionine-dependent methyltransferases"/>
    <property type="match status" value="1"/>
</dbReference>
<evidence type="ECO:0008006" key="3">
    <source>
        <dbReference type="Google" id="ProtNLM"/>
    </source>
</evidence>
<evidence type="ECO:0000313" key="1">
    <source>
        <dbReference type="EMBL" id="CAE6425583.1"/>
    </source>
</evidence>
<dbReference type="AlphaFoldDB" id="A0A8H2XFH3"/>
<name>A0A8H2XFH3_9AGAM</name>
<accession>A0A8H2XFH3</accession>
<dbReference type="Gene3D" id="3.40.50.150">
    <property type="entry name" value="Vaccinia Virus protein VP39"/>
    <property type="match status" value="1"/>
</dbReference>
<sequence>MLRLATLYGAFPDWWLAVKHGIPRTWRAIVTQPRLLFRPSELSRLFFSFVWEKFAPMVDEGAREVKETLVRPHAYGVVLDIGAGHGHTIPYLDRTRVTKYVAIEPNARMHSEIRDMAQKHGYNADDVVVLGCGAEEVDVISATLGGERCVDTIISILTLCTVPDPKVAASGLTKSVLKSGGQLLWYEHIANPLPDVRMWQRLLTPLWAAAFDGCRLDRDTPAIILSAGSWETTDMWDKPGEKMSDNMFWHQVGRFVKAHEQ</sequence>
<dbReference type="PANTHER" id="PTHR45036:SF1">
    <property type="entry name" value="METHYLTRANSFERASE LIKE 7A"/>
    <property type="match status" value="1"/>
</dbReference>
<dbReference type="InterPro" id="IPR029063">
    <property type="entry name" value="SAM-dependent_MTases_sf"/>
</dbReference>